<name>B6HQC6_PENRW</name>
<dbReference type="SUPFAM" id="SSF54897">
    <property type="entry name" value="Protease propeptides/inhibitors"/>
    <property type="match status" value="1"/>
</dbReference>
<dbReference type="BioCyc" id="PCHR:PC22G15880-MONOMER"/>
<gene>
    <name evidence="2" type="ORF">Pc22g15880</name>
    <name evidence="2" type="ORF">PCH_Pc22g15880</name>
</gene>
<dbReference type="Proteomes" id="UP000000724">
    <property type="component" value="Contig Pc00c22"/>
</dbReference>
<evidence type="ECO:0000313" key="3">
    <source>
        <dbReference type="Proteomes" id="UP000000724"/>
    </source>
</evidence>
<dbReference type="AlphaFoldDB" id="B6HQC6"/>
<evidence type="ECO:0000256" key="1">
    <source>
        <dbReference type="ARBA" id="ARBA00038069"/>
    </source>
</evidence>
<dbReference type="PANTHER" id="PTHR28288">
    <property type="entry name" value="PROTEASE B INHIBITOR 2"/>
    <property type="match status" value="1"/>
</dbReference>
<evidence type="ECO:0000313" key="2">
    <source>
        <dbReference type="EMBL" id="CAP98876.1"/>
    </source>
</evidence>
<dbReference type="EMBL" id="AM920437">
    <property type="protein sequence ID" value="CAP98876.1"/>
    <property type="molecule type" value="Genomic_DNA"/>
</dbReference>
<dbReference type="InterPro" id="IPR037045">
    <property type="entry name" value="S8pro/Inhibitor_I9_sf"/>
</dbReference>
<dbReference type="Gene3D" id="3.30.70.80">
    <property type="entry name" value="Peptidase S8 propeptide/proteinase inhibitor I9"/>
    <property type="match status" value="1"/>
</dbReference>
<protein>
    <submittedName>
        <fullName evidence="2">Pc22g15880 protein</fullName>
    </submittedName>
</protein>
<dbReference type="GO" id="GO:0004866">
    <property type="term" value="F:endopeptidase inhibitor activity"/>
    <property type="evidence" value="ECO:0007669"/>
    <property type="project" value="TreeGrafter"/>
</dbReference>
<comment type="similarity">
    <text evidence="1">Belongs to the protease inhibitor I9 family.</text>
</comment>
<dbReference type="HOGENOM" id="CLU_156026_3_1_1"/>
<dbReference type="VEuPathDB" id="FungiDB:PCH_Pc22g15880"/>
<organism evidence="2 3">
    <name type="scientific">Penicillium rubens (strain ATCC 28089 / DSM 1075 / NRRL 1951 / Wisconsin 54-1255)</name>
    <name type="common">Penicillium chrysogenum</name>
    <dbReference type="NCBI Taxonomy" id="500485"/>
    <lineage>
        <taxon>Eukaryota</taxon>
        <taxon>Fungi</taxon>
        <taxon>Dikarya</taxon>
        <taxon>Ascomycota</taxon>
        <taxon>Pezizomycotina</taxon>
        <taxon>Eurotiomycetes</taxon>
        <taxon>Eurotiomycetidae</taxon>
        <taxon>Eurotiales</taxon>
        <taxon>Aspergillaceae</taxon>
        <taxon>Penicillium</taxon>
        <taxon>Penicillium chrysogenum species complex</taxon>
    </lineage>
</organism>
<dbReference type="PANTHER" id="PTHR28288:SF2">
    <property type="entry name" value="PROTEASE B INHIBITOR 2"/>
    <property type="match status" value="1"/>
</dbReference>
<keyword evidence="3" id="KW-1185">Reference proteome</keyword>
<dbReference type="STRING" id="500485.B6HQC6"/>
<dbReference type="InterPro" id="IPR052471">
    <property type="entry name" value="PBI_I9"/>
</dbReference>
<proteinExistence type="inferred from homology"/>
<accession>B6HQC6</accession>
<dbReference type="OrthoDB" id="5518345at2759"/>
<sequence>MALIKIDKLPLYDVNVDVHLSFYLNSTFSFLTHFHHLNMSSYIITCKPTATDDEVQAVKDHAQKQGGTIGHEYSLIKGFALDAHPHVDNVEADKEVTTQ</sequence>
<dbReference type="GO" id="GO:0042144">
    <property type="term" value="P:vacuole fusion, non-autophagic"/>
    <property type="evidence" value="ECO:0007669"/>
    <property type="project" value="TreeGrafter"/>
</dbReference>
<reference evidence="2 3" key="1">
    <citation type="journal article" date="2008" name="Nat. Biotechnol.">
        <title>Genome sequencing and analysis of the filamentous fungus Penicillium chrysogenum.</title>
        <authorList>
            <person name="van den Berg M.A."/>
            <person name="Albang R."/>
            <person name="Albermann K."/>
            <person name="Badger J.H."/>
            <person name="Daran J.-M."/>
            <person name="Driessen A.J.M."/>
            <person name="Garcia-Estrada C."/>
            <person name="Fedorova N.D."/>
            <person name="Harris D.M."/>
            <person name="Heijne W.H.M."/>
            <person name="Joardar V.S."/>
            <person name="Kiel J.A.K.W."/>
            <person name="Kovalchuk A."/>
            <person name="Martin J.F."/>
            <person name="Nierman W.C."/>
            <person name="Nijland J.G."/>
            <person name="Pronk J.T."/>
            <person name="Roubos J.A."/>
            <person name="van der Klei I.J."/>
            <person name="van Peij N.N.M.E."/>
            <person name="Veenhuis M."/>
            <person name="von Doehren H."/>
            <person name="Wagner C."/>
            <person name="Wortman J.R."/>
            <person name="Bovenberg R.A.L."/>
        </authorList>
    </citation>
    <scope>NUCLEOTIDE SEQUENCE [LARGE SCALE GENOMIC DNA]</scope>
    <source>
        <strain evidence="3">ATCC 28089 / DSM 1075 / NRRL 1951 / Wisconsin 54-1255</strain>
    </source>
</reference>